<gene>
    <name evidence="2" type="ORF">AAFF_G00037790</name>
</gene>
<keyword evidence="3" id="KW-1185">Reference proteome</keyword>
<feature type="compositionally biased region" description="Basic and acidic residues" evidence="1">
    <location>
        <begin position="153"/>
        <end position="173"/>
    </location>
</feature>
<feature type="compositionally biased region" description="Basic and acidic residues" evidence="1">
    <location>
        <begin position="483"/>
        <end position="509"/>
    </location>
</feature>
<evidence type="ECO:0000313" key="2">
    <source>
        <dbReference type="EMBL" id="KAJ8414577.1"/>
    </source>
</evidence>
<dbReference type="AlphaFoldDB" id="A0AAD7T684"/>
<comment type="caution">
    <text evidence="2">The sequence shown here is derived from an EMBL/GenBank/DDBJ whole genome shotgun (WGS) entry which is preliminary data.</text>
</comment>
<feature type="compositionally biased region" description="Basic residues" evidence="1">
    <location>
        <begin position="235"/>
        <end position="250"/>
    </location>
</feature>
<protein>
    <submittedName>
        <fullName evidence="2">Uncharacterized protein</fullName>
    </submittedName>
</protein>
<feature type="compositionally biased region" description="Basic residues" evidence="1">
    <location>
        <begin position="374"/>
        <end position="383"/>
    </location>
</feature>
<feature type="compositionally biased region" description="Basic and acidic residues" evidence="1">
    <location>
        <begin position="562"/>
        <end position="591"/>
    </location>
</feature>
<sequence length="627" mass="66187">MAAAAATAAWTGPVEGDECESTAGAEPPNPESAVGQAEEEQPTGAVPPTTDQQQQLVDGKSKPASEKIWGSFLKNSGLGKVMGGRKKREPAAGAVDGSGEGVEQEKPPAQGEGPSPPASPKEQGTPNSGGAASREPCIEKEPEGEGAAQEQKPSGKEAKPKQGEKSSVRDLIRKPVARIFSHRSAEKKESVCSEAPKHGKTRSKSLDRLEDAEVCPSAVDQTDEASQAGGEPHKSAAHSARHMKRWHSFKKLMAQKSLKKSVDDPKDADGAEGPSGETTQPEPETSESAPKPDHAGQKRWKLKRSWTFQGLKRDPSVVGIHKPKGSDRDLSDDLKGEETERSGAEREEEEKGPATTQRAKSVDHHHANEIWTSFKKRVIPKSKRSVDAGGGGGGGGGEEEQAGDHEQAEEQQGAGGREHAKSAKSKRSHFNRAVSLKNFIMRKGKSASVDMGDALAGQKEEAGERAPMTPLPTRPPQRATNGGDDRAEAMSESASREPEVGSPDTKEEAPAEPPASGAGCEGGAETQAHGGENGSSTAGCDGKGSGTEGEDEKIEDIAAVQHDCETAPREDGPQEKVKMENDRSGESRDETTIPNQEQPCAERKCCSGNPAAQSEKMAGRVQPHTEH</sequence>
<proteinExistence type="predicted"/>
<feature type="compositionally biased region" description="Low complexity" evidence="1">
    <location>
        <begin position="272"/>
        <end position="288"/>
    </location>
</feature>
<reference evidence="2" key="1">
    <citation type="journal article" date="2023" name="Science">
        <title>Genome structures resolve the early diversification of teleost fishes.</title>
        <authorList>
            <person name="Parey E."/>
            <person name="Louis A."/>
            <person name="Montfort J."/>
            <person name="Bouchez O."/>
            <person name="Roques C."/>
            <person name="Iampietro C."/>
            <person name="Lluch J."/>
            <person name="Castinel A."/>
            <person name="Donnadieu C."/>
            <person name="Desvignes T."/>
            <person name="Floi Bucao C."/>
            <person name="Jouanno E."/>
            <person name="Wen M."/>
            <person name="Mejri S."/>
            <person name="Dirks R."/>
            <person name="Jansen H."/>
            <person name="Henkel C."/>
            <person name="Chen W.J."/>
            <person name="Zahm M."/>
            <person name="Cabau C."/>
            <person name="Klopp C."/>
            <person name="Thompson A.W."/>
            <person name="Robinson-Rechavi M."/>
            <person name="Braasch I."/>
            <person name="Lecointre G."/>
            <person name="Bobe J."/>
            <person name="Postlethwait J.H."/>
            <person name="Berthelot C."/>
            <person name="Roest Crollius H."/>
            <person name="Guiguen Y."/>
        </authorList>
    </citation>
    <scope>NUCLEOTIDE SEQUENCE</scope>
    <source>
        <strain evidence="2">NC1722</strain>
    </source>
</reference>
<dbReference type="Proteomes" id="UP001221898">
    <property type="component" value="Unassembled WGS sequence"/>
</dbReference>
<feature type="region of interest" description="Disordered" evidence="1">
    <location>
        <begin position="1"/>
        <end position="627"/>
    </location>
</feature>
<evidence type="ECO:0000256" key="1">
    <source>
        <dbReference type="SAM" id="MobiDB-lite"/>
    </source>
</evidence>
<evidence type="ECO:0000313" key="3">
    <source>
        <dbReference type="Proteomes" id="UP001221898"/>
    </source>
</evidence>
<feature type="compositionally biased region" description="Basic and acidic residues" evidence="1">
    <location>
        <begin position="324"/>
        <end position="352"/>
    </location>
</feature>
<organism evidence="2 3">
    <name type="scientific">Aldrovandia affinis</name>
    <dbReference type="NCBI Taxonomy" id="143900"/>
    <lineage>
        <taxon>Eukaryota</taxon>
        <taxon>Metazoa</taxon>
        <taxon>Chordata</taxon>
        <taxon>Craniata</taxon>
        <taxon>Vertebrata</taxon>
        <taxon>Euteleostomi</taxon>
        <taxon>Actinopterygii</taxon>
        <taxon>Neopterygii</taxon>
        <taxon>Teleostei</taxon>
        <taxon>Notacanthiformes</taxon>
        <taxon>Halosauridae</taxon>
        <taxon>Aldrovandia</taxon>
    </lineage>
</organism>
<accession>A0AAD7T684</accession>
<feature type="compositionally biased region" description="Basic and acidic residues" evidence="1">
    <location>
        <begin position="183"/>
        <end position="197"/>
    </location>
</feature>
<feature type="compositionally biased region" description="Basic and acidic residues" evidence="1">
    <location>
        <begin position="260"/>
        <end position="269"/>
    </location>
</feature>
<dbReference type="EMBL" id="JAINUG010000012">
    <property type="protein sequence ID" value="KAJ8414577.1"/>
    <property type="molecule type" value="Genomic_DNA"/>
</dbReference>
<name>A0AAD7T684_9TELE</name>